<name>A0AAN7R247_TRANT</name>
<evidence type="ECO:0000256" key="6">
    <source>
        <dbReference type="ARBA" id="ARBA00022824"/>
    </source>
</evidence>
<evidence type="ECO:0000256" key="1">
    <source>
        <dbReference type="ARBA" id="ARBA00004115"/>
    </source>
</evidence>
<comment type="subcellular location">
    <subcellularLocation>
        <location evidence="1">Endoplasmic reticulum membrane</location>
        <topology evidence="1">Single-pass type I membrane protein</topology>
    </subcellularLocation>
</comment>
<dbReference type="AlphaFoldDB" id="A0AAN7R247"/>
<keyword evidence="13" id="KW-1185">Reference proteome</keyword>
<dbReference type="PANTHER" id="PTHR21573:SF0">
    <property type="entry name" value="ER MEMBRANE PROTEIN COMPLEX SUBUNIT 1"/>
    <property type="match status" value="1"/>
</dbReference>
<keyword evidence="8" id="KW-0472">Membrane</keyword>
<feature type="signal peptide" evidence="10">
    <location>
        <begin position="1"/>
        <end position="22"/>
    </location>
</feature>
<feature type="domain" description="ER membrane protein complex subunit 1 C-terminal" evidence="11">
    <location>
        <begin position="52"/>
        <end position="138"/>
    </location>
</feature>
<keyword evidence="4" id="KW-0812">Transmembrane</keyword>
<dbReference type="Pfam" id="PF07774">
    <property type="entry name" value="EMC1_C"/>
    <property type="match status" value="1"/>
</dbReference>
<evidence type="ECO:0000256" key="9">
    <source>
        <dbReference type="ARBA" id="ARBA00023180"/>
    </source>
</evidence>
<protein>
    <recommendedName>
        <fullName evidence="3">ER membrane protein complex subunit 1</fullName>
    </recommendedName>
</protein>
<evidence type="ECO:0000256" key="3">
    <source>
        <dbReference type="ARBA" id="ARBA00020824"/>
    </source>
</evidence>
<dbReference type="Proteomes" id="UP001346149">
    <property type="component" value="Unassembled WGS sequence"/>
</dbReference>
<dbReference type="PANTHER" id="PTHR21573">
    <property type="entry name" value="ER MEMBRANE PROTEIN COMPLEX SUBUNIT 1"/>
    <property type="match status" value="1"/>
</dbReference>
<dbReference type="InterPro" id="IPR026895">
    <property type="entry name" value="EMC1"/>
</dbReference>
<evidence type="ECO:0000256" key="2">
    <source>
        <dbReference type="ARBA" id="ARBA00007904"/>
    </source>
</evidence>
<keyword evidence="5 10" id="KW-0732">Signal</keyword>
<dbReference type="EMBL" id="JAXQNO010000015">
    <property type="protein sequence ID" value="KAK4783048.1"/>
    <property type="molecule type" value="Genomic_DNA"/>
</dbReference>
<keyword evidence="9" id="KW-0325">Glycoprotein</keyword>
<accession>A0AAN7R247</accession>
<comment type="caution">
    <text evidence="12">The sequence shown here is derived from an EMBL/GenBank/DDBJ whole genome shotgun (WGS) entry which is preliminary data.</text>
</comment>
<proteinExistence type="inferred from homology"/>
<comment type="similarity">
    <text evidence="2">Belongs to the EMC1 family.</text>
</comment>
<evidence type="ECO:0000256" key="4">
    <source>
        <dbReference type="ARBA" id="ARBA00022692"/>
    </source>
</evidence>
<evidence type="ECO:0000313" key="12">
    <source>
        <dbReference type="EMBL" id="KAK4783048.1"/>
    </source>
</evidence>
<evidence type="ECO:0000256" key="8">
    <source>
        <dbReference type="ARBA" id="ARBA00023136"/>
    </source>
</evidence>
<sequence length="194" mass="21421">MAARVLSLYLLLFLSTAQLGVSLYEDQVGLLVSVFIHGSQDAPGIGLFSAEVVAKSQSYFFTHSVKAITVTVTAKSITWKQLLIGTISDQVLALDKRYLDPRRSLNPSQAEKEEGVIPLTDSLPIVPQVQGNDQNHTKESRHSSVFTGIVFLGQQLSVDEIQEQKGFRAFLIVVAMQCKDPPWYSPFSFFLGSK</sequence>
<evidence type="ECO:0000256" key="5">
    <source>
        <dbReference type="ARBA" id="ARBA00022729"/>
    </source>
</evidence>
<evidence type="ECO:0000256" key="7">
    <source>
        <dbReference type="ARBA" id="ARBA00022989"/>
    </source>
</evidence>
<feature type="chain" id="PRO_5043021262" description="ER membrane protein complex subunit 1" evidence="10">
    <location>
        <begin position="23"/>
        <end position="194"/>
    </location>
</feature>
<reference evidence="12 13" key="1">
    <citation type="journal article" date="2023" name="Hortic Res">
        <title>Pangenome of water caltrop reveals structural variations and asymmetric subgenome divergence after allopolyploidization.</title>
        <authorList>
            <person name="Zhang X."/>
            <person name="Chen Y."/>
            <person name="Wang L."/>
            <person name="Yuan Y."/>
            <person name="Fang M."/>
            <person name="Shi L."/>
            <person name="Lu R."/>
            <person name="Comes H.P."/>
            <person name="Ma Y."/>
            <person name="Chen Y."/>
            <person name="Huang G."/>
            <person name="Zhou Y."/>
            <person name="Zheng Z."/>
            <person name="Qiu Y."/>
        </authorList>
    </citation>
    <scope>NUCLEOTIDE SEQUENCE [LARGE SCALE GENOMIC DNA]</scope>
    <source>
        <strain evidence="12">F231</strain>
    </source>
</reference>
<evidence type="ECO:0000313" key="13">
    <source>
        <dbReference type="Proteomes" id="UP001346149"/>
    </source>
</evidence>
<evidence type="ECO:0000259" key="11">
    <source>
        <dbReference type="Pfam" id="PF07774"/>
    </source>
</evidence>
<gene>
    <name evidence="12" type="ORF">SAY86_007422</name>
</gene>
<keyword evidence="7" id="KW-1133">Transmembrane helix</keyword>
<organism evidence="12 13">
    <name type="scientific">Trapa natans</name>
    <name type="common">Water chestnut</name>
    <dbReference type="NCBI Taxonomy" id="22666"/>
    <lineage>
        <taxon>Eukaryota</taxon>
        <taxon>Viridiplantae</taxon>
        <taxon>Streptophyta</taxon>
        <taxon>Embryophyta</taxon>
        <taxon>Tracheophyta</taxon>
        <taxon>Spermatophyta</taxon>
        <taxon>Magnoliopsida</taxon>
        <taxon>eudicotyledons</taxon>
        <taxon>Gunneridae</taxon>
        <taxon>Pentapetalae</taxon>
        <taxon>rosids</taxon>
        <taxon>malvids</taxon>
        <taxon>Myrtales</taxon>
        <taxon>Lythraceae</taxon>
        <taxon>Trapa</taxon>
    </lineage>
</organism>
<evidence type="ECO:0000256" key="10">
    <source>
        <dbReference type="SAM" id="SignalP"/>
    </source>
</evidence>
<dbReference type="GO" id="GO:0034975">
    <property type="term" value="P:protein folding in endoplasmic reticulum"/>
    <property type="evidence" value="ECO:0007669"/>
    <property type="project" value="TreeGrafter"/>
</dbReference>
<dbReference type="InterPro" id="IPR011678">
    <property type="entry name" value="EMC1_C"/>
</dbReference>
<dbReference type="GO" id="GO:0072546">
    <property type="term" value="C:EMC complex"/>
    <property type="evidence" value="ECO:0007669"/>
    <property type="project" value="InterPro"/>
</dbReference>
<keyword evidence="6" id="KW-0256">Endoplasmic reticulum</keyword>